<sequence length="88" mass="9672">MKGSVVFLVLFLNFGSAAATDDGKLCYILDAILVIYGVVLTVLYCRLRMRPQSGKEQQEKAEGIYQGLSPRPNETYETLQVKSKGAAV</sequence>
<name>A0AC50VK51_CHACN</name>
<evidence type="ECO:0000313" key="1">
    <source>
        <dbReference type="Proteomes" id="UP000504632"/>
    </source>
</evidence>
<reference evidence="2" key="1">
    <citation type="submission" date="2025-08" db="UniProtKB">
        <authorList>
            <consortium name="RefSeq"/>
        </authorList>
    </citation>
    <scope>IDENTIFICATION</scope>
</reference>
<gene>
    <name evidence="2" type="primary">fcer1gl</name>
</gene>
<dbReference type="RefSeq" id="XP_030631442.1">
    <property type="nucleotide sequence ID" value="XM_030775582.1"/>
</dbReference>
<keyword evidence="2" id="KW-0675">Receptor</keyword>
<keyword evidence="1" id="KW-1185">Reference proteome</keyword>
<protein>
    <submittedName>
        <fullName evidence="2">Fc receptor, IgE, high affinity I, gamma polypeptide like</fullName>
    </submittedName>
</protein>
<accession>A0AC50VK51</accession>
<dbReference type="Proteomes" id="UP000504632">
    <property type="component" value="Chromosome 5"/>
</dbReference>
<proteinExistence type="predicted"/>
<organism evidence="1 2">
    <name type="scientific">Chanos chanos</name>
    <name type="common">Milkfish</name>
    <name type="synonym">Mugil chanos</name>
    <dbReference type="NCBI Taxonomy" id="29144"/>
    <lineage>
        <taxon>Eukaryota</taxon>
        <taxon>Metazoa</taxon>
        <taxon>Chordata</taxon>
        <taxon>Craniata</taxon>
        <taxon>Vertebrata</taxon>
        <taxon>Euteleostomi</taxon>
        <taxon>Actinopterygii</taxon>
        <taxon>Neopterygii</taxon>
        <taxon>Teleostei</taxon>
        <taxon>Ostariophysi</taxon>
        <taxon>Gonorynchiformes</taxon>
        <taxon>Chanidae</taxon>
        <taxon>Chanos</taxon>
    </lineage>
</organism>
<evidence type="ECO:0000313" key="2">
    <source>
        <dbReference type="RefSeq" id="XP_030631442.1"/>
    </source>
</evidence>